<evidence type="ECO:0000313" key="1">
    <source>
        <dbReference type="EMBL" id="MCI79378.1"/>
    </source>
</evidence>
<organism evidence="1 2">
    <name type="scientific">Trifolium medium</name>
    <dbReference type="NCBI Taxonomy" id="97028"/>
    <lineage>
        <taxon>Eukaryota</taxon>
        <taxon>Viridiplantae</taxon>
        <taxon>Streptophyta</taxon>
        <taxon>Embryophyta</taxon>
        <taxon>Tracheophyta</taxon>
        <taxon>Spermatophyta</taxon>
        <taxon>Magnoliopsida</taxon>
        <taxon>eudicotyledons</taxon>
        <taxon>Gunneridae</taxon>
        <taxon>Pentapetalae</taxon>
        <taxon>rosids</taxon>
        <taxon>fabids</taxon>
        <taxon>Fabales</taxon>
        <taxon>Fabaceae</taxon>
        <taxon>Papilionoideae</taxon>
        <taxon>50 kb inversion clade</taxon>
        <taxon>NPAAA clade</taxon>
        <taxon>Hologalegina</taxon>
        <taxon>IRL clade</taxon>
        <taxon>Trifolieae</taxon>
        <taxon>Trifolium</taxon>
    </lineage>
</organism>
<reference evidence="1 2" key="1">
    <citation type="journal article" date="2018" name="Front. Plant Sci.">
        <title>Red Clover (Trifolium pratense) and Zigzag Clover (T. medium) - A Picture of Genomic Similarities and Differences.</title>
        <authorList>
            <person name="Dluhosova J."/>
            <person name="Istvanek J."/>
            <person name="Nedelnik J."/>
            <person name="Repkova J."/>
        </authorList>
    </citation>
    <scope>NUCLEOTIDE SEQUENCE [LARGE SCALE GENOMIC DNA]</scope>
    <source>
        <strain evidence="2">cv. 10/8</strain>
        <tissue evidence="1">Leaf</tissue>
    </source>
</reference>
<feature type="non-terminal residue" evidence="1">
    <location>
        <position position="48"/>
    </location>
</feature>
<dbReference type="AlphaFoldDB" id="A0A392UTM1"/>
<protein>
    <submittedName>
        <fullName evidence="1">Uncharacterized protein</fullName>
    </submittedName>
</protein>
<name>A0A392UTM1_9FABA</name>
<sequence length="48" mass="5309">MAFPMPHTSSTAILSLPCMTTQCFQSLLTDADEDESTEGPRLFTSQDR</sequence>
<keyword evidence="2" id="KW-1185">Reference proteome</keyword>
<comment type="caution">
    <text evidence="1">The sequence shown here is derived from an EMBL/GenBank/DDBJ whole genome shotgun (WGS) entry which is preliminary data.</text>
</comment>
<proteinExistence type="predicted"/>
<dbReference type="EMBL" id="LXQA010972457">
    <property type="protein sequence ID" value="MCI79378.1"/>
    <property type="molecule type" value="Genomic_DNA"/>
</dbReference>
<accession>A0A392UTM1</accession>
<dbReference type="Proteomes" id="UP000265520">
    <property type="component" value="Unassembled WGS sequence"/>
</dbReference>
<evidence type="ECO:0000313" key="2">
    <source>
        <dbReference type="Proteomes" id="UP000265520"/>
    </source>
</evidence>